<dbReference type="Gene3D" id="6.10.250.1770">
    <property type="match status" value="1"/>
</dbReference>
<sequence>MELEKKEKKKIKSRNRQLIERAKKKACKNKRVRHSSNKEDSLMHEEEFEPDKTYQISSAKSGFSGKLKRKYRKACKKRDYISSNEGSKSIVKEGEDELDKAYQISSGDNECSRGIKNNTRKAYRSKKKKKPSSNEEKKSLHEKEVEPECQVHQISSGEEDFSCGMRKWVKEHHDNRPGLKVLQQRIDDFITAYEAEAEQARKEREAQAAEGGWTVVVHRKGGKKTTDPESGVAVGSVAQAAVVDKMAKRKRKDVGLDFYRFQRREAQRNELMKLQSKFEEDRKRIQELRAARKFRPY</sequence>
<dbReference type="CDD" id="cd12951">
    <property type="entry name" value="RRP7_Rrp7A"/>
    <property type="match status" value="1"/>
</dbReference>
<evidence type="ECO:0000256" key="2">
    <source>
        <dbReference type="SAM" id="Coils"/>
    </source>
</evidence>
<dbReference type="GO" id="GO:0006364">
    <property type="term" value="P:rRNA processing"/>
    <property type="evidence" value="ECO:0007669"/>
    <property type="project" value="TreeGrafter"/>
</dbReference>
<feature type="region of interest" description="Disordered" evidence="3">
    <location>
        <begin position="201"/>
        <end position="231"/>
    </location>
</feature>
<comment type="caution">
    <text evidence="5">The sequence shown here is derived from an EMBL/GenBank/DDBJ whole genome shotgun (WGS) entry which is preliminary data.</text>
</comment>
<evidence type="ECO:0000313" key="5">
    <source>
        <dbReference type="EMBL" id="GMH04286.1"/>
    </source>
</evidence>
<dbReference type="GO" id="GO:0032545">
    <property type="term" value="C:CURI complex"/>
    <property type="evidence" value="ECO:0007669"/>
    <property type="project" value="TreeGrafter"/>
</dbReference>
<dbReference type="PANTHER" id="PTHR13191">
    <property type="entry name" value="RIBOSOMAL RNA PROCESSING PROTEIN 7-RELATED"/>
    <property type="match status" value="1"/>
</dbReference>
<accession>A0AAD3S4M1</accession>
<evidence type="ECO:0000256" key="3">
    <source>
        <dbReference type="SAM" id="MobiDB-lite"/>
    </source>
</evidence>
<name>A0AAD3S4M1_NEPGR</name>
<dbReference type="Proteomes" id="UP001279734">
    <property type="component" value="Unassembled WGS sequence"/>
</dbReference>
<dbReference type="GO" id="GO:0034456">
    <property type="term" value="C:UTP-C complex"/>
    <property type="evidence" value="ECO:0007669"/>
    <property type="project" value="TreeGrafter"/>
</dbReference>
<evidence type="ECO:0000259" key="4">
    <source>
        <dbReference type="Pfam" id="PF12923"/>
    </source>
</evidence>
<evidence type="ECO:0000313" key="6">
    <source>
        <dbReference type="Proteomes" id="UP001279734"/>
    </source>
</evidence>
<dbReference type="EMBL" id="BSYO01000005">
    <property type="protein sequence ID" value="GMH04286.1"/>
    <property type="molecule type" value="Genomic_DNA"/>
</dbReference>
<feature type="compositionally biased region" description="Basic and acidic residues" evidence="3">
    <location>
        <begin position="36"/>
        <end position="45"/>
    </location>
</feature>
<feature type="region of interest" description="Disordered" evidence="3">
    <location>
        <begin position="24"/>
        <end position="67"/>
    </location>
</feature>
<dbReference type="GO" id="GO:0000028">
    <property type="term" value="P:ribosomal small subunit assembly"/>
    <property type="evidence" value="ECO:0007669"/>
    <property type="project" value="TreeGrafter"/>
</dbReference>
<keyword evidence="2" id="KW-0175">Coiled coil</keyword>
<feature type="region of interest" description="Disordered" evidence="3">
    <location>
        <begin position="101"/>
        <end position="153"/>
    </location>
</feature>
<protein>
    <recommendedName>
        <fullName evidence="4">Ribosomal RNA-processing protein 7 C-terminal domain-containing protein</fullName>
    </recommendedName>
</protein>
<dbReference type="InterPro" id="IPR024326">
    <property type="entry name" value="RRP7_C"/>
</dbReference>
<dbReference type="InterPro" id="IPR040446">
    <property type="entry name" value="RRP7"/>
</dbReference>
<feature type="compositionally biased region" description="Basic residues" evidence="3">
    <location>
        <begin position="24"/>
        <end position="35"/>
    </location>
</feature>
<organism evidence="5 6">
    <name type="scientific">Nepenthes gracilis</name>
    <name type="common">Slender pitcher plant</name>
    <dbReference type="NCBI Taxonomy" id="150966"/>
    <lineage>
        <taxon>Eukaryota</taxon>
        <taxon>Viridiplantae</taxon>
        <taxon>Streptophyta</taxon>
        <taxon>Embryophyta</taxon>
        <taxon>Tracheophyta</taxon>
        <taxon>Spermatophyta</taxon>
        <taxon>Magnoliopsida</taxon>
        <taxon>eudicotyledons</taxon>
        <taxon>Gunneridae</taxon>
        <taxon>Pentapetalae</taxon>
        <taxon>Caryophyllales</taxon>
        <taxon>Nepenthaceae</taxon>
        <taxon>Nepenthes</taxon>
    </lineage>
</organism>
<keyword evidence="6" id="KW-1185">Reference proteome</keyword>
<comment type="similarity">
    <text evidence="1">Belongs to the RRP7 family.</text>
</comment>
<gene>
    <name evidence="5" type="ORF">Nepgr_006125</name>
</gene>
<feature type="compositionally biased region" description="Basic residues" evidence="3">
    <location>
        <begin position="118"/>
        <end position="131"/>
    </location>
</feature>
<dbReference type="AlphaFoldDB" id="A0AAD3S4M1"/>
<dbReference type="Pfam" id="PF12923">
    <property type="entry name" value="RRP7"/>
    <property type="match status" value="1"/>
</dbReference>
<proteinExistence type="inferred from homology"/>
<dbReference type="PANTHER" id="PTHR13191:SF0">
    <property type="entry name" value="RIBOSOMAL RNA-PROCESSING PROTEIN 7 HOMOLOG A-RELATED"/>
    <property type="match status" value="1"/>
</dbReference>
<reference evidence="5" key="1">
    <citation type="submission" date="2023-05" db="EMBL/GenBank/DDBJ databases">
        <title>Nepenthes gracilis genome sequencing.</title>
        <authorList>
            <person name="Fukushima K."/>
        </authorList>
    </citation>
    <scope>NUCLEOTIDE SEQUENCE</scope>
    <source>
        <strain evidence="5">SING2019-196</strain>
    </source>
</reference>
<evidence type="ECO:0000256" key="1">
    <source>
        <dbReference type="ARBA" id="ARBA00006110"/>
    </source>
</evidence>
<feature type="coiled-coil region" evidence="2">
    <location>
        <begin position="264"/>
        <end position="291"/>
    </location>
</feature>
<feature type="domain" description="Ribosomal RNA-processing protein 7 C-terminal" evidence="4">
    <location>
        <begin position="175"/>
        <end position="297"/>
    </location>
</feature>
<feature type="compositionally biased region" description="Basic and acidic residues" evidence="3">
    <location>
        <begin position="132"/>
        <end position="146"/>
    </location>
</feature>